<evidence type="ECO:0000256" key="1">
    <source>
        <dbReference type="ARBA" id="ARBA00023242"/>
    </source>
</evidence>
<dbReference type="InterPro" id="IPR036529">
    <property type="entry name" value="KIX_dom_sf"/>
</dbReference>
<dbReference type="Gene3D" id="1.10.246.20">
    <property type="entry name" value="Coactivator CBP, KIX domain"/>
    <property type="match status" value="1"/>
</dbReference>
<dbReference type="Gramene" id="KCW72478">
    <property type="protein sequence ID" value="KCW72478"/>
    <property type="gene ID" value="EUGRSUZ_E00932"/>
</dbReference>
<keyword evidence="1" id="KW-0539">Nucleus</keyword>
<protein>
    <submittedName>
        <fullName evidence="2">Uncharacterized protein</fullName>
    </submittedName>
</protein>
<gene>
    <name evidence="2" type="ORF">EUGRSUZ_E00932</name>
</gene>
<accession>A0A059C212</accession>
<dbReference type="SUPFAM" id="SSF47040">
    <property type="entry name" value="Kix domain of CBP (creb binding protein)"/>
    <property type="match status" value="1"/>
</dbReference>
<organism evidence="2">
    <name type="scientific">Eucalyptus grandis</name>
    <name type="common">Flooded gum</name>
    <dbReference type="NCBI Taxonomy" id="71139"/>
    <lineage>
        <taxon>Eukaryota</taxon>
        <taxon>Viridiplantae</taxon>
        <taxon>Streptophyta</taxon>
        <taxon>Embryophyta</taxon>
        <taxon>Tracheophyta</taxon>
        <taxon>Spermatophyta</taxon>
        <taxon>Magnoliopsida</taxon>
        <taxon>eudicotyledons</taxon>
        <taxon>Gunneridae</taxon>
        <taxon>Pentapetalae</taxon>
        <taxon>rosids</taxon>
        <taxon>malvids</taxon>
        <taxon>Myrtales</taxon>
        <taxon>Myrtaceae</taxon>
        <taxon>Myrtoideae</taxon>
        <taxon>Eucalypteae</taxon>
        <taxon>Eucalyptus</taxon>
    </lineage>
</organism>
<dbReference type="EMBL" id="KK198757">
    <property type="protein sequence ID" value="KCW72478.1"/>
    <property type="molecule type" value="Genomic_DNA"/>
</dbReference>
<dbReference type="GO" id="GO:0006355">
    <property type="term" value="P:regulation of DNA-templated transcription"/>
    <property type="evidence" value="ECO:0007669"/>
    <property type="project" value="InterPro"/>
</dbReference>
<dbReference type="GO" id="GO:0003712">
    <property type="term" value="F:transcription coregulator activity"/>
    <property type="evidence" value="ECO:0007669"/>
    <property type="project" value="InterPro"/>
</dbReference>
<reference evidence="2" key="1">
    <citation type="submission" date="2013-07" db="EMBL/GenBank/DDBJ databases">
        <title>The genome of Eucalyptus grandis.</title>
        <authorList>
            <person name="Schmutz J."/>
            <person name="Hayes R."/>
            <person name="Myburg A."/>
            <person name="Tuskan G."/>
            <person name="Grattapaglia D."/>
            <person name="Rokhsar D.S."/>
        </authorList>
    </citation>
    <scope>NUCLEOTIDE SEQUENCE</scope>
    <source>
        <tissue evidence="2">Leaf extractions</tissue>
    </source>
</reference>
<name>A0A059C212_EUCGR</name>
<dbReference type="AlphaFoldDB" id="A0A059C212"/>
<evidence type="ECO:0000313" key="2">
    <source>
        <dbReference type="EMBL" id="KCW72478.1"/>
    </source>
</evidence>
<sequence>MSGHVSGQSGAQLHGVSQQNGNVIPNMVAAGSGASHAAFGVDMDTLGARHYMQEKIFFLLAQQHQQPIDDSQIHKLKDIAQRLEDGLFKSSHSKDEYMNLGTLESRLHSLIKRPPPNNQNPVNPNAMTVMIPTLGLSHNGSSTMMAKSSVDAPMSYMAGNSSMQPTNANTGSLMSGLMPNRIYPKACALYNFLLWLSAPVPGGIGCGLFTVNRVLMYVAQAQACVASLNDYRKSESFCRLM</sequence>
<proteinExistence type="predicted"/>